<evidence type="ECO:0000313" key="9">
    <source>
        <dbReference type="EMBL" id="JAC88222.1"/>
    </source>
</evidence>
<dbReference type="InterPro" id="IPR020845">
    <property type="entry name" value="AMP-binding_CS"/>
</dbReference>
<sequence length="706" mass="79076">MENVWVESAIGAIKALAFVCDIITYPVYLILQRPWEKKQLSRRVKAKAVTKDTKSVTYRTVDCPRDVHCKIIAANIDTMEKMLTYVVKLYSKKRCLGTREILAEEDELQPNGRVFKKYVMGEYKWRTFEDVDREAAAFGRGLKLLGHMPKHNVVIFAETRAEWMIAAHACFKQNFPVVTIYATLGEDAIAHGVNETEVDIVITSHDLLPKFKNILSKTPRVKKIIYMEDQLKKTDTSGFKEGVEIIPFKEILRIGQNANVESTPPQKNDIAIIMYTSGSTGVPKGVLLTHENMMSTLGAFSDAVIISKDDVFLGFLPLAHVFELLAESVCLLNGVSIGYSTALTLIDSSSKIKHGTKGDAPVLHPTCLTAVPLILDRIYKGINDKVSKNTPFKKALFNFAFEYKKKWMNRGFSCPLIDRLVFAQTRQLLGGKIRLILTGGAPLSPDTHELIKICLCELVIQGYGLTETCSCATVMDNYDRTTGRAGAPTTACDIRLVDWDEGNYRVTDKPYPRGEIVIGGSNISPGYYKNPEKTREDFFDEDGRRWFKTGDIGECHPDGVIKIIDRKKDLVKLQAGEYVSLGKVEAELKTCPIVENICVYGDSNKDYTVALVVPNQTQLAVIAERLGLNQTFDELCSNPKIEKAVLAELAAHGKKCKLEKFEIPAAVKLCTEVWSPDMGLVTAAFKLKRKDIQERYQHEINRMYAS</sequence>
<dbReference type="GO" id="GO:0035336">
    <property type="term" value="P:long-chain fatty-acyl-CoA metabolic process"/>
    <property type="evidence" value="ECO:0007669"/>
    <property type="project" value="TreeGrafter"/>
</dbReference>
<keyword evidence="5" id="KW-0067">ATP-binding</keyword>
<keyword evidence="4" id="KW-0443">Lipid metabolism</keyword>
<dbReference type="GO" id="GO:0005524">
    <property type="term" value="F:ATP binding"/>
    <property type="evidence" value="ECO:0007669"/>
    <property type="project" value="UniProtKB-KW"/>
</dbReference>
<evidence type="ECO:0000259" key="8">
    <source>
        <dbReference type="Pfam" id="PF00501"/>
    </source>
</evidence>
<dbReference type="FunFam" id="3.40.50.12780:FF:000026">
    <property type="entry name" value="Uncharacterized protein, isoform B"/>
    <property type="match status" value="1"/>
</dbReference>
<keyword evidence="2" id="KW-0436">Ligase</keyword>
<dbReference type="GO" id="GO:0005783">
    <property type="term" value="C:endoplasmic reticulum"/>
    <property type="evidence" value="ECO:0007669"/>
    <property type="project" value="TreeGrafter"/>
</dbReference>
<feature type="domain" description="AMP-dependent synthetase/ligase" evidence="8">
    <location>
        <begin position="118"/>
        <end position="528"/>
    </location>
</feature>
<name>A0A069DWY9_9HEMI</name>
<evidence type="ECO:0000256" key="6">
    <source>
        <dbReference type="ARBA" id="ARBA00024484"/>
    </source>
</evidence>
<dbReference type="GO" id="GO:0090433">
    <property type="term" value="F:palmitoyl-CoA ligase activity"/>
    <property type="evidence" value="ECO:0007669"/>
    <property type="project" value="TreeGrafter"/>
</dbReference>
<organism evidence="9">
    <name type="scientific">Panstrongylus megistus</name>
    <dbReference type="NCBI Taxonomy" id="65343"/>
    <lineage>
        <taxon>Eukaryota</taxon>
        <taxon>Metazoa</taxon>
        <taxon>Ecdysozoa</taxon>
        <taxon>Arthropoda</taxon>
        <taxon>Hexapoda</taxon>
        <taxon>Insecta</taxon>
        <taxon>Pterygota</taxon>
        <taxon>Neoptera</taxon>
        <taxon>Paraneoptera</taxon>
        <taxon>Hemiptera</taxon>
        <taxon>Heteroptera</taxon>
        <taxon>Panheteroptera</taxon>
        <taxon>Cimicomorpha</taxon>
        <taxon>Reduviidae</taxon>
        <taxon>Triatominae</taxon>
        <taxon>Panstrongylus</taxon>
    </lineage>
</organism>
<dbReference type="GO" id="GO:0030182">
    <property type="term" value="P:neuron differentiation"/>
    <property type="evidence" value="ECO:0007669"/>
    <property type="project" value="TreeGrafter"/>
</dbReference>
<dbReference type="GO" id="GO:0005811">
    <property type="term" value="C:lipid droplet"/>
    <property type="evidence" value="ECO:0007669"/>
    <property type="project" value="TreeGrafter"/>
</dbReference>
<protein>
    <recommendedName>
        <fullName evidence="7">long-chain-fatty-acid--CoA ligase</fullName>
        <ecNumber evidence="7">6.2.1.3</ecNumber>
    </recommendedName>
</protein>
<dbReference type="Pfam" id="PF00501">
    <property type="entry name" value="AMP-binding"/>
    <property type="match status" value="1"/>
</dbReference>
<comment type="similarity">
    <text evidence="1">Belongs to the ATP-dependent AMP-binding enzyme family.</text>
</comment>
<dbReference type="EC" id="6.2.1.3" evidence="7"/>
<evidence type="ECO:0000256" key="7">
    <source>
        <dbReference type="ARBA" id="ARBA00026121"/>
    </source>
</evidence>
<dbReference type="EMBL" id="GBGD01000667">
    <property type="protein sequence ID" value="JAC88222.1"/>
    <property type="molecule type" value="mRNA"/>
</dbReference>
<dbReference type="SUPFAM" id="SSF56801">
    <property type="entry name" value="Acetyl-CoA synthetase-like"/>
    <property type="match status" value="1"/>
</dbReference>
<comment type="catalytic activity">
    <reaction evidence="6">
        <text>a long-chain fatty acid + ATP + CoA = a long-chain fatty acyl-CoA + AMP + diphosphate</text>
        <dbReference type="Rhea" id="RHEA:15421"/>
        <dbReference type="ChEBI" id="CHEBI:30616"/>
        <dbReference type="ChEBI" id="CHEBI:33019"/>
        <dbReference type="ChEBI" id="CHEBI:57287"/>
        <dbReference type="ChEBI" id="CHEBI:57560"/>
        <dbReference type="ChEBI" id="CHEBI:83139"/>
        <dbReference type="ChEBI" id="CHEBI:456215"/>
        <dbReference type="EC" id="6.2.1.3"/>
    </reaction>
    <physiologicalReaction direction="left-to-right" evidence="6">
        <dbReference type="Rhea" id="RHEA:15422"/>
    </physiologicalReaction>
</comment>
<dbReference type="PROSITE" id="PS00455">
    <property type="entry name" value="AMP_BINDING"/>
    <property type="match status" value="1"/>
</dbReference>
<dbReference type="GO" id="GO:0005886">
    <property type="term" value="C:plasma membrane"/>
    <property type="evidence" value="ECO:0007669"/>
    <property type="project" value="TreeGrafter"/>
</dbReference>
<dbReference type="InterPro" id="IPR045851">
    <property type="entry name" value="AMP-bd_C_sf"/>
</dbReference>
<dbReference type="PANTHER" id="PTHR43272:SF83">
    <property type="entry name" value="ACYL-COA SYNTHETASE LONG-CHAIN, ISOFORM J"/>
    <property type="match status" value="1"/>
</dbReference>
<evidence type="ECO:0000256" key="1">
    <source>
        <dbReference type="ARBA" id="ARBA00006432"/>
    </source>
</evidence>
<evidence type="ECO:0000256" key="2">
    <source>
        <dbReference type="ARBA" id="ARBA00022598"/>
    </source>
</evidence>
<evidence type="ECO:0000256" key="4">
    <source>
        <dbReference type="ARBA" id="ARBA00022832"/>
    </source>
</evidence>
<evidence type="ECO:0000256" key="3">
    <source>
        <dbReference type="ARBA" id="ARBA00022741"/>
    </source>
</evidence>
<keyword evidence="4" id="KW-0276">Fatty acid metabolism</keyword>
<reference evidence="9" key="1">
    <citation type="journal article" date="2015" name="J. Med. Entomol.">
        <title>A Deep Insight Into the Sialotranscriptome of the Chagas Disease Vector, Panstrongylus megistus (Hemiptera: Heteroptera).</title>
        <authorList>
            <person name="Ribeiro J.M."/>
            <person name="Schwarz A."/>
            <person name="Francischetti I.M."/>
        </authorList>
    </citation>
    <scope>NUCLEOTIDE SEQUENCE</scope>
    <source>
        <tissue evidence="9">Salivary glands</tissue>
    </source>
</reference>
<proteinExistence type="evidence at transcript level"/>
<dbReference type="Gene3D" id="3.40.50.12780">
    <property type="entry name" value="N-terminal domain of ligase-like"/>
    <property type="match status" value="1"/>
</dbReference>
<dbReference type="InterPro" id="IPR042099">
    <property type="entry name" value="ANL_N_sf"/>
</dbReference>
<accession>A0A069DWY9</accession>
<evidence type="ECO:0000256" key="5">
    <source>
        <dbReference type="ARBA" id="ARBA00022840"/>
    </source>
</evidence>
<dbReference type="InterPro" id="IPR000873">
    <property type="entry name" value="AMP-dep_synth/lig_dom"/>
</dbReference>
<keyword evidence="3" id="KW-0547">Nucleotide-binding</keyword>
<dbReference type="Gene3D" id="3.30.300.30">
    <property type="match status" value="1"/>
</dbReference>
<dbReference type="PANTHER" id="PTHR43272">
    <property type="entry name" value="LONG-CHAIN-FATTY-ACID--COA LIGASE"/>
    <property type="match status" value="1"/>
</dbReference>
<dbReference type="AlphaFoldDB" id="A0A069DWY9"/>